<evidence type="ECO:0008006" key="3">
    <source>
        <dbReference type="Google" id="ProtNLM"/>
    </source>
</evidence>
<dbReference type="SUPFAM" id="SSF50494">
    <property type="entry name" value="Trypsin-like serine proteases"/>
    <property type="match status" value="1"/>
</dbReference>
<dbReference type="Proteomes" id="UP000029578">
    <property type="component" value="Unassembled WGS sequence"/>
</dbReference>
<evidence type="ECO:0000313" key="1">
    <source>
        <dbReference type="EMBL" id="KGF43633.1"/>
    </source>
</evidence>
<dbReference type="AlphaFoldDB" id="A0A096A953"/>
<comment type="caution">
    <text evidence="1">The sequence shown here is derived from an EMBL/GenBank/DDBJ whole genome shotgun (WGS) entry which is preliminary data.</text>
</comment>
<evidence type="ECO:0000313" key="2">
    <source>
        <dbReference type="Proteomes" id="UP000029578"/>
    </source>
</evidence>
<gene>
    <name evidence="1" type="ORF">HMPREF0661_11785</name>
</gene>
<dbReference type="InterPro" id="IPR009003">
    <property type="entry name" value="Peptidase_S1_PA"/>
</dbReference>
<protein>
    <recommendedName>
        <fullName evidence="3">Peptidase S1 domain-containing protein</fullName>
    </recommendedName>
</protein>
<organism evidence="1 2">
    <name type="scientific">Prevotella melaninogenica DNF00666</name>
    <dbReference type="NCBI Taxonomy" id="1401073"/>
    <lineage>
        <taxon>Bacteria</taxon>
        <taxon>Pseudomonadati</taxon>
        <taxon>Bacteroidota</taxon>
        <taxon>Bacteroidia</taxon>
        <taxon>Bacteroidales</taxon>
        <taxon>Prevotellaceae</taxon>
        <taxon>Prevotella</taxon>
    </lineage>
</organism>
<dbReference type="RefSeq" id="WP_036866684.1">
    <property type="nucleotide sequence ID" value="NZ_JRNS01000525.1"/>
</dbReference>
<name>A0A096A953_9BACT</name>
<proteinExistence type="predicted"/>
<dbReference type="EMBL" id="JRNS01000525">
    <property type="protein sequence ID" value="KGF43633.1"/>
    <property type="molecule type" value="Genomic_DNA"/>
</dbReference>
<sequence length="150" mass="16730">MLNNKLYKCTCYVAVYNADGGFSDGGGMVCDGYTITAEHVAKNVVSFELFLGKRLYNLKSDHIVLLYVSYKTEKEQEHDVAVIKLDVNCCGLTISDTTPSTRMEFDSISFKHVVESDTSSILQTSKESYDCIVNYGIVSCVESSFFGYEM</sequence>
<reference evidence="1 2" key="1">
    <citation type="submission" date="2014-07" db="EMBL/GenBank/DDBJ databases">
        <authorList>
            <person name="McCorrison J."/>
            <person name="Sanka R."/>
            <person name="Torralba M."/>
            <person name="Gillis M."/>
            <person name="Haft D.H."/>
            <person name="Methe B."/>
            <person name="Sutton G."/>
            <person name="Nelson K.E."/>
        </authorList>
    </citation>
    <scope>NUCLEOTIDE SEQUENCE [LARGE SCALE GENOMIC DNA]</scope>
    <source>
        <strain evidence="1 2">DNF00666</strain>
    </source>
</reference>
<accession>A0A096A953</accession>